<feature type="transmembrane region" description="Helical" evidence="1">
    <location>
        <begin position="18"/>
        <end position="39"/>
    </location>
</feature>
<dbReference type="PANTHER" id="PTHR46211">
    <property type="entry name" value="GLYCEROPHOSPHORYL DIESTER PHOSPHODIESTERASE"/>
    <property type="match status" value="1"/>
</dbReference>
<dbReference type="Gene3D" id="3.20.20.190">
    <property type="entry name" value="Phosphatidylinositol (PI) phosphodiesterase"/>
    <property type="match status" value="1"/>
</dbReference>
<comment type="caution">
    <text evidence="3">The sequence shown here is derived from an EMBL/GenBank/DDBJ whole genome shotgun (WGS) entry which is preliminary data.</text>
</comment>
<dbReference type="AlphaFoldDB" id="A0A9D2S8H5"/>
<reference evidence="3" key="2">
    <citation type="submission" date="2021-04" db="EMBL/GenBank/DDBJ databases">
        <authorList>
            <person name="Gilroy R."/>
        </authorList>
    </citation>
    <scope>NUCLEOTIDE SEQUENCE</scope>
    <source>
        <strain evidence="3">CHK188-16595</strain>
    </source>
</reference>
<keyword evidence="1" id="KW-1133">Transmembrane helix</keyword>
<dbReference type="PANTHER" id="PTHR46211:SF14">
    <property type="entry name" value="GLYCEROPHOSPHODIESTER PHOSPHODIESTERASE"/>
    <property type="match status" value="1"/>
</dbReference>
<dbReference type="SUPFAM" id="SSF51695">
    <property type="entry name" value="PLC-like phosphodiesterases"/>
    <property type="match status" value="1"/>
</dbReference>
<dbReference type="GO" id="GO:0006629">
    <property type="term" value="P:lipid metabolic process"/>
    <property type="evidence" value="ECO:0007669"/>
    <property type="project" value="InterPro"/>
</dbReference>
<organism evidence="3 4">
    <name type="scientific">Candidatus Eubacterium faecale</name>
    <dbReference type="NCBI Taxonomy" id="2838568"/>
    <lineage>
        <taxon>Bacteria</taxon>
        <taxon>Bacillati</taxon>
        <taxon>Bacillota</taxon>
        <taxon>Clostridia</taxon>
        <taxon>Eubacteriales</taxon>
        <taxon>Eubacteriaceae</taxon>
        <taxon>Eubacterium</taxon>
    </lineage>
</organism>
<reference evidence="3" key="1">
    <citation type="journal article" date="2021" name="PeerJ">
        <title>Extensive microbial diversity within the chicken gut microbiome revealed by metagenomics and culture.</title>
        <authorList>
            <person name="Gilroy R."/>
            <person name="Ravi A."/>
            <person name="Getino M."/>
            <person name="Pursley I."/>
            <person name="Horton D.L."/>
            <person name="Alikhan N.F."/>
            <person name="Baker D."/>
            <person name="Gharbi K."/>
            <person name="Hall N."/>
            <person name="Watson M."/>
            <person name="Adriaenssens E.M."/>
            <person name="Foster-Nyarko E."/>
            <person name="Jarju S."/>
            <person name="Secka A."/>
            <person name="Antonio M."/>
            <person name="Oren A."/>
            <person name="Chaudhuri R.R."/>
            <person name="La Ragione R."/>
            <person name="Hildebrand F."/>
            <person name="Pallen M.J."/>
        </authorList>
    </citation>
    <scope>NUCLEOTIDE SEQUENCE</scope>
    <source>
        <strain evidence="3">CHK188-16595</strain>
    </source>
</reference>
<dbReference type="InterPro" id="IPR030395">
    <property type="entry name" value="GP_PDE_dom"/>
</dbReference>
<dbReference type="EMBL" id="DWXN01000005">
    <property type="protein sequence ID" value="HJB74577.1"/>
    <property type="molecule type" value="Genomic_DNA"/>
</dbReference>
<evidence type="ECO:0000259" key="2">
    <source>
        <dbReference type="PROSITE" id="PS51704"/>
    </source>
</evidence>
<keyword evidence="1" id="KW-0812">Transmembrane</keyword>
<dbReference type="PROSITE" id="PS51704">
    <property type="entry name" value="GP_PDE"/>
    <property type="match status" value="1"/>
</dbReference>
<protein>
    <recommendedName>
        <fullName evidence="2">GP-PDE domain-containing protein</fullName>
    </recommendedName>
</protein>
<gene>
    <name evidence="3" type="ORF">IAA37_02755</name>
</gene>
<proteinExistence type="predicted"/>
<dbReference type="Proteomes" id="UP000823877">
    <property type="component" value="Unassembled WGS sequence"/>
</dbReference>
<dbReference type="GO" id="GO:0008081">
    <property type="term" value="F:phosphoric diester hydrolase activity"/>
    <property type="evidence" value="ECO:0007669"/>
    <property type="project" value="InterPro"/>
</dbReference>
<dbReference type="Pfam" id="PF03009">
    <property type="entry name" value="GDPD"/>
    <property type="match status" value="1"/>
</dbReference>
<sequence>MAVCAEPKKKKLPKAIKAVLAVLCVIAVIVGAELISYGYRSDPEKVKEFETQNPYIAENGITQISAHRSGGGIMPEETMMAFKNCAENPDFSVDWFEFDLHITKDDVLVLLHDDTLDRTSDSETVFGEEDVRPEDKTYEELRTLNMGADFETEDGEKPYAALSGAQVPDDLKIVRVDDVLDYLESVGGGRYHYIIEIKNSDDLGKRALDVLYGILTEKGLLSRVIFGTFNEEVSIHADENYPDLNRSATIKEVLEFYSAAVTNDEDFEPAYTALQIPYSMPFRLIANLGTAQVVNYAHEHNLAVQYWTINDKEDYDYLGSIGADCIMTDYPDVMSSGSEETPAEIE</sequence>
<feature type="domain" description="GP-PDE" evidence="2">
    <location>
        <begin position="62"/>
        <end position="338"/>
    </location>
</feature>
<evidence type="ECO:0000313" key="4">
    <source>
        <dbReference type="Proteomes" id="UP000823877"/>
    </source>
</evidence>
<name>A0A9D2S8H5_9FIRM</name>
<evidence type="ECO:0000256" key="1">
    <source>
        <dbReference type="SAM" id="Phobius"/>
    </source>
</evidence>
<dbReference type="InterPro" id="IPR017946">
    <property type="entry name" value="PLC-like_Pdiesterase_TIM-brl"/>
</dbReference>
<evidence type="ECO:0000313" key="3">
    <source>
        <dbReference type="EMBL" id="HJB74577.1"/>
    </source>
</evidence>
<accession>A0A9D2S8H5</accession>
<keyword evidence="1" id="KW-0472">Membrane</keyword>